<dbReference type="Proteomes" id="UP000001460">
    <property type="component" value="Unassembled WGS sequence"/>
</dbReference>
<dbReference type="VEuPathDB" id="CryptoDB:CMU_025290"/>
<gene>
    <name evidence="1" type="ORF">CMU_025290</name>
</gene>
<protein>
    <submittedName>
        <fullName evidence="1">Uncharacterized protein</fullName>
    </submittedName>
</protein>
<dbReference type="EMBL" id="DS989727">
    <property type="protein sequence ID" value="EEA05523.1"/>
    <property type="molecule type" value="Genomic_DNA"/>
</dbReference>
<dbReference type="AlphaFoldDB" id="B6AAX1"/>
<dbReference type="OrthoDB" id="339119at2759"/>
<accession>B6AAX1</accession>
<reference evidence="1" key="1">
    <citation type="submission" date="2008-06" db="EMBL/GenBank/DDBJ databases">
        <authorList>
            <person name="Lorenzi H."/>
            <person name="Inman J."/>
            <person name="Miller J."/>
            <person name="Schobel S."/>
            <person name="Amedeo P."/>
            <person name="Caler E.V."/>
            <person name="da Silva J."/>
        </authorList>
    </citation>
    <scope>NUCLEOTIDE SEQUENCE [LARGE SCALE GENOMIC DNA]</scope>
    <source>
        <strain evidence="1">RN66</strain>
    </source>
</reference>
<proteinExistence type="predicted"/>
<keyword evidence="2" id="KW-1185">Reference proteome</keyword>
<organism evidence="1 2">
    <name type="scientific">Cryptosporidium muris (strain RN66)</name>
    <dbReference type="NCBI Taxonomy" id="441375"/>
    <lineage>
        <taxon>Eukaryota</taxon>
        <taxon>Sar</taxon>
        <taxon>Alveolata</taxon>
        <taxon>Apicomplexa</taxon>
        <taxon>Conoidasida</taxon>
        <taxon>Coccidia</taxon>
        <taxon>Eucoccidiorida</taxon>
        <taxon>Eimeriorina</taxon>
        <taxon>Cryptosporidiidae</taxon>
        <taxon>Cryptosporidium</taxon>
    </lineage>
</organism>
<sequence>MWQNFSLDKSFGPSPYGLQDNILSSDSAGNSSSYKSALEFFQLPENYKRQQNYRRFLSLDNVLPWPCNPEEISTINVNTSENFKMTSVIGNVSGISKTSTADSSFLNIFSTSPTKSDVSTAAPSAGRSPICDISISRDHLSSRTSLLSSSRASYYDSYSREVPPLPYKCFDNNQMNECNLVQINNLIKALSPSWVLCIDVASILLTNTDNKMALSNIGPKLSWFARDALRQIKQKKLSRFIRDYNTLFDIRRPSPSHSALYVTLKFPLPGIVEQFLPIVIQLRKAENEKEQTINNNLNYWSNGEDIREKSDSNFSDIKMENRSSIPKRKNTETDDSIRIYEEIPNTVKSQQAYECWLCVREFATVLLHQPTHTMELREIGVLMSQKAKIQAKRNSAKKNYKSFLLSYPNLFRIFGKDDNHSIQWIGTYQDFIKLNSIKYVPPQTDEELFNIPTLNQSHTQFLFGLNNDSSLIVEPSEIDYSNPGEFRNCSNVGNQCFLFK</sequence>
<dbReference type="RefSeq" id="XP_002139872.1">
    <property type="nucleotide sequence ID" value="XM_002139836.1"/>
</dbReference>
<evidence type="ECO:0000313" key="2">
    <source>
        <dbReference type="Proteomes" id="UP000001460"/>
    </source>
</evidence>
<dbReference type="GeneID" id="6995153"/>
<evidence type="ECO:0000313" key="1">
    <source>
        <dbReference type="EMBL" id="EEA05523.1"/>
    </source>
</evidence>
<name>B6AAX1_CRYMR</name>